<comment type="catalytic activity">
    <reaction evidence="1">
        <text>[E2 ubiquitin-conjugating enzyme]-S-ubiquitinyl-L-cysteine + [acceptor protein]-L-lysine = [E2 ubiquitin-conjugating enzyme]-L-cysteine + [acceptor protein]-N(6)-ubiquitinyl-L-lysine.</text>
        <dbReference type="EC" id="2.3.2.31"/>
    </reaction>
</comment>
<feature type="compositionally biased region" description="Acidic residues" evidence="9">
    <location>
        <begin position="88"/>
        <end position="116"/>
    </location>
</feature>
<dbReference type="Proteomes" id="UP000720189">
    <property type="component" value="Unassembled WGS sequence"/>
</dbReference>
<evidence type="ECO:0000256" key="1">
    <source>
        <dbReference type="ARBA" id="ARBA00001798"/>
    </source>
</evidence>
<evidence type="ECO:0000256" key="2">
    <source>
        <dbReference type="ARBA" id="ARBA00012251"/>
    </source>
</evidence>
<dbReference type="InterPro" id="IPR002867">
    <property type="entry name" value="IBR_dom"/>
</dbReference>
<feature type="region of interest" description="Disordered" evidence="9">
    <location>
        <begin position="30"/>
        <end position="152"/>
    </location>
</feature>
<dbReference type="GO" id="GO:0008270">
    <property type="term" value="F:zinc ion binding"/>
    <property type="evidence" value="ECO:0007669"/>
    <property type="project" value="UniProtKB-KW"/>
</dbReference>
<dbReference type="CDD" id="cd22584">
    <property type="entry name" value="Rcat_RBR_unk"/>
    <property type="match status" value="1"/>
</dbReference>
<accession>A0A9P9HPH9</accession>
<dbReference type="OrthoDB" id="10009520at2759"/>
<dbReference type="InterPro" id="IPR044066">
    <property type="entry name" value="TRIAD_supradom"/>
</dbReference>
<feature type="compositionally biased region" description="Acidic residues" evidence="9">
    <location>
        <begin position="46"/>
        <end position="81"/>
    </location>
</feature>
<dbReference type="GO" id="GO:0016567">
    <property type="term" value="P:protein ubiquitination"/>
    <property type="evidence" value="ECO:0007669"/>
    <property type="project" value="InterPro"/>
</dbReference>
<keyword evidence="4" id="KW-0479">Metal-binding</keyword>
<dbReference type="InterPro" id="IPR031127">
    <property type="entry name" value="E3_UB_ligase_RBR"/>
</dbReference>
<dbReference type="GeneID" id="70217135"/>
<gene>
    <name evidence="11" type="ORF">BKA55DRAFT_505350</name>
</gene>
<protein>
    <recommendedName>
        <fullName evidence="2">RBR-type E3 ubiquitin transferase</fullName>
        <ecNumber evidence="2">2.3.2.31</ecNumber>
    </recommendedName>
</protein>
<evidence type="ECO:0000256" key="6">
    <source>
        <dbReference type="ARBA" id="ARBA00022771"/>
    </source>
</evidence>
<feature type="domain" description="RING-type" evidence="10">
    <location>
        <begin position="150"/>
        <end position="341"/>
    </location>
</feature>
<evidence type="ECO:0000256" key="5">
    <source>
        <dbReference type="ARBA" id="ARBA00022737"/>
    </source>
</evidence>
<reference evidence="11" key="1">
    <citation type="journal article" date="2021" name="Nat. Commun.">
        <title>Genetic determinants of endophytism in the Arabidopsis root mycobiome.</title>
        <authorList>
            <person name="Mesny F."/>
            <person name="Miyauchi S."/>
            <person name="Thiergart T."/>
            <person name="Pickel B."/>
            <person name="Atanasova L."/>
            <person name="Karlsson M."/>
            <person name="Huettel B."/>
            <person name="Barry K.W."/>
            <person name="Haridas S."/>
            <person name="Chen C."/>
            <person name="Bauer D."/>
            <person name="Andreopoulos W."/>
            <person name="Pangilinan J."/>
            <person name="LaButti K."/>
            <person name="Riley R."/>
            <person name="Lipzen A."/>
            <person name="Clum A."/>
            <person name="Drula E."/>
            <person name="Henrissat B."/>
            <person name="Kohler A."/>
            <person name="Grigoriev I.V."/>
            <person name="Martin F.M."/>
            <person name="Hacquard S."/>
        </authorList>
    </citation>
    <scope>NUCLEOTIDE SEQUENCE</scope>
    <source>
        <strain evidence="11">MPI-CAGE-AT-0023</strain>
    </source>
</reference>
<feature type="compositionally biased region" description="Basic and acidic residues" evidence="9">
    <location>
        <begin position="30"/>
        <end position="45"/>
    </location>
</feature>
<comment type="caution">
    <text evidence="11">The sequence shown here is derived from an EMBL/GenBank/DDBJ whole genome shotgun (WGS) entry which is preliminary data.</text>
</comment>
<keyword evidence="3" id="KW-0808">Transferase</keyword>
<name>A0A9P9HPH9_FUSRE</name>
<evidence type="ECO:0000313" key="12">
    <source>
        <dbReference type="Proteomes" id="UP000720189"/>
    </source>
</evidence>
<evidence type="ECO:0000256" key="9">
    <source>
        <dbReference type="SAM" id="MobiDB-lite"/>
    </source>
</evidence>
<evidence type="ECO:0000256" key="7">
    <source>
        <dbReference type="ARBA" id="ARBA00022786"/>
    </source>
</evidence>
<evidence type="ECO:0000256" key="4">
    <source>
        <dbReference type="ARBA" id="ARBA00022723"/>
    </source>
</evidence>
<dbReference type="Pfam" id="PF01485">
    <property type="entry name" value="IBR"/>
    <property type="match status" value="2"/>
</dbReference>
<keyword evidence="7" id="KW-0833">Ubl conjugation pathway</keyword>
<dbReference type="EMBL" id="JAGMUX010000004">
    <property type="protein sequence ID" value="KAH7260946.1"/>
    <property type="molecule type" value="Genomic_DNA"/>
</dbReference>
<keyword evidence="12" id="KW-1185">Reference proteome</keyword>
<evidence type="ECO:0000256" key="3">
    <source>
        <dbReference type="ARBA" id="ARBA00022679"/>
    </source>
</evidence>
<sequence>MNAHQGREVSNEHDVAIIADLLASEAGDQRDRQYAQALEHQHIEEPEGDDNISDEEMNDEFVDDLDDLPDGVSDFELEADAEERQLTEEPDDQDDMSDDEMNLDDEDLRDMLDDLSDGLPDFGPEEETEQQDQQLIAPEDPATQTSPQPRTKECDVCKGTFPIMTTLRLPCSDSCCHPCLIRHLTASLKNEFLFPPKCCGEEIPIKTSERFLPSDLVQQYHEKMVEHKTKDRTYCINLQCLKFIPPKNLSESGEPCYKDEEQCSNCFEITCTKCKSKAHNGACEKQVARDQVLALAEEEGWKQCGRCGHLIELTLGCIHMECSCGHEFCYICGKEWGGMRM</sequence>
<dbReference type="Gene3D" id="1.20.120.1750">
    <property type="match status" value="1"/>
</dbReference>
<evidence type="ECO:0000313" key="11">
    <source>
        <dbReference type="EMBL" id="KAH7260946.1"/>
    </source>
</evidence>
<keyword evidence="6" id="KW-0863">Zinc-finger</keyword>
<dbReference type="RefSeq" id="XP_046052823.1">
    <property type="nucleotide sequence ID" value="XM_046187181.1"/>
</dbReference>
<dbReference type="EC" id="2.3.2.31" evidence="2"/>
<keyword evidence="8" id="KW-0862">Zinc</keyword>
<evidence type="ECO:0000256" key="8">
    <source>
        <dbReference type="ARBA" id="ARBA00022833"/>
    </source>
</evidence>
<dbReference type="SUPFAM" id="SSF57850">
    <property type="entry name" value="RING/U-box"/>
    <property type="match status" value="2"/>
</dbReference>
<dbReference type="PROSITE" id="PS51873">
    <property type="entry name" value="TRIAD"/>
    <property type="match status" value="1"/>
</dbReference>
<dbReference type="GO" id="GO:0061630">
    <property type="term" value="F:ubiquitin protein ligase activity"/>
    <property type="evidence" value="ECO:0007669"/>
    <property type="project" value="UniProtKB-EC"/>
</dbReference>
<dbReference type="PANTHER" id="PTHR11685">
    <property type="entry name" value="RBR FAMILY RING FINGER AND IBR DOMAIN-CONTAINING"/>
    <property type="match status" value="1"/>
</dbReference>
<evidence type="ECO:0000259" key="10">
    <source>
        <dbReference type="PROSITE" id="PS51873"/>
    </source>
</evidence>
<organism evidence="11 12">
    <name type="scientific">Fusarium redolens</name>
    <dbReference type="NCBI Taxonomy" id="48865"/>
    <lineage>
        <taxon>Eukaryota</taxon>
        <taxon>Fungi</taxon>
        <taxon>Dikarya</taxon>
        <taxon>Ascomycota</taxon>
        <taxon>Pezizomycotina</taxon>
        <taxon>Sordariomycetes</taxon>
        <taxon>Hypocreomycetidae</taxon>
        <taxon>Hypocreales</taxon>
        <taxon>Nectriaceae</taxon>
        <taxon>Fusarium</taxon>
        <taxon>Fusarium redolens species complex</taxon>
    </lineage>
</organism>
<dbReference type="AlphaFoldDB" id="A0A9P9HPH9"/>
<proteinExistence type="predicted"/>
<keyword evidence="5" id="KW-0677">Repeat</keyword>